<sequence>MDIKQSRSDDILVLKLIGDLDGRTAPAAQAQILEVLPSDERVLLDLSELGVVTSAGLRTMLLVYRQAQARNSTVGLVGLSQELHGILSATGFLTFFVVSDTVDDGLSELADVPAQRSGVR</sequence>
<dbReference type="PANTHER" id="PTHR33495:SF14">
    <property type="entry name" value="ANTI-SIGMA FACTOR ANTAGONIST"/>
    <property type="match status" value="1"/>
</dbReference>
<dbReference type="Proteomes" id="UP001241758">
    <property type="component" value="Unassembled WGS sequence"/>
</dbReference>
<evidence type="ECO:0000256" key="2">
    <source>
        <dbReference type="RuleBase" id="RU003749"/>
    </source>
</evidence>
<dbReference type="NCBIfam" id="TIGR00377">
    <property type="entry name" value="ant_ant_sig"/>
    <property type="match status" value="1"/>
</dbReference>
<comment type="similarity">
    <text evidence="1 2">Belongs to the anti-sigma-factor antagonist family.</text>
</comment>
<protein>
    <recommendedName>
        <fullName evidence="2">Anti-sigma factor antagonist</fullName>
    </recommendedName>
</protein>
<dbReference type="InterPro" id="IPR002645">
    <property type="entry name" value="STAS_dom"/>
</dbReference>
<feature type="domain" description="STAS" evidence="3">
    <location>
        <begin position="1"/>
        <end position="109"/>
    </location>
</feature>
<comment type="caution">
    <text evidence="4">The sequence shown here is derived from an EMBL/GenBank/DDBJ whole genome shotgun (WGS) entry which is preliminary data.</text>
</comment>
<organism evidence="4 5">
    <name type="scientific">Actinoplanes sandaracinus</name>
    <dbReference type="NCBI Taxonomy" id="3045177"/>
    <lineage>
        <taxon>Bacteria</taxon>
        <taxon>Bacillati</taxon>
        <taxon>Actinomycetota</taxon>
        <taxon>Actinomycetes</taxon>
        <taxon>Micromonosporales</taxon>
        <taxon>Micromonosporaceae</taxon>
        <taxon>Actinoplanes</taxon>
    </lineage>
</organism>
<dbReference type="RefSeq" id="WP_282761187.1">
    <property type="nucleotide sequence ID" value="NZ_JASCTH010000010.1"/>
</dbReference>
<dbReference type="PROSITE" id="PS50801">
    <property type="entry name" value="STAS"/>
    <property type="match status" value="1"/>
</dbReference>
<dbReference type="CDD" id="cd07043">
    <property type="entry name" value="STAS_anti-anti-sigma_factors"/>
    <property type="match status" value="1"/>
</dbReference>
<accession>A0ABT6WLA4</accession>
<keyword evidence="5" id="KW-1185">Reference proteome</keyword>
<evidence type="ECO:0000256" key="1">
    <source>
        <dbReference type="ARBA" id="ARBA00009013"/>
    </source>
</evidence>
<evidence type="ECO:0000313" key="4">
    <source>
        <dbReference type="EMBL" id="MDI6100430.1"/>
    </source>
</evidence>
<dbReference type="Pfam" id="PF01740">
    <property type="entry name" value="STAS"/>
    <property type="match status" value="1"/>
</dbReference>
<proteinExistence type="inferred from homology"/>
<dbReference type="SUPFAM" id="SSF52091">
    <property type="entry name" value="SpoIIaa-like"/>
    <property type="match status" value="1"/>
</dbReference>
<dbReference type="InterPro" id="IPR036513">
    <property type="entry name" value="STAS_dom_sf"/>
</dbReference>
<evidence type="ECO:0000259" key="3">
    <source>
        <dbReference type="PROSITE" id="PS50801"/>
    </source>
</evidence>
<name>A0ABT6WLA4_9ACTN</name>
<dbReference type="PANTHER" id="PTHR33495">
    <property type="entry name" value="ANTI-SIGMA FACTOR ANTAGONIST TM_1081-RELATED-RELATED"/>
    <property type="match status" value="1"/>
</dbReference>
<dbReference type="Gene3D" id="3.30.750.24">
    <property type="entry name" value="STAS domain"/>
    <property type="match status" value="1"/>
</dbReference>
<dbReference type="EMBL" id="JASCTH010000010">
    <property type="protein sequence ID" value="MDI6100430.1"/>
    <property type="molecule type" value="Genomic_DNA"/>
</dbReference>
<reference evidence="4 5" key="1">
    <citation type="submission" date="2023-05" db="EMBL/GenBank/DDBJ databases">
        <title>Actinoplanes sp. NEAU-A12 genome sequencing.</title>
        <authorList>
            <person name="Wang Z.-S."/>
        </authorList>
    </citation>
    <scope>NUCLEOTIDE SEQUENCE [LARGE SCALE GENOMIC DNA]</scope>
    <source>
        <strain evidence="4 5">NEAU-A12</strain>
    </source>
</reference>
<dbReference type="InterPro" id="IPR003658">
    <property type="entry name" value="Anti-sigma_ant"/>
</dbReference>
<evidence type="ECO:0000313" key="5">
    <source>
        <dbReference type="Proteomes" id="UP001241758"/>
    </source>
</evidence>
<gene>
    <name evidence="4" type="ORF">QLQ12_17620</name>
</gene>